<protein>
    <recommendedName>
        <fullName evidence="10">Equilibrative nucleoside transporter 3</fullName>
    </recommendedName>
</protein>
<keyword evidence="5 7" id="KW-1133">Transmembrane helix</keyword>
<dbReference type="PRINTS" id="PR01130">
    <property type="entry name" value="DERENTRNSPRT"/>
</dbReference>
<dbReference type="AlphaFoldDB" id="A0AA39EUG2"/>
<keyword evidence="4 7" id="KW-0812">Transmembrane</keyword>
<reference evidence="8" key="1">
    <citation type="journal article" date="2023" name="bioRxiv">
        <title>Scaffold-level genome assemblies of two parasitoid biocontrol wasps reveal the parthenogenesis mechanism and an associated novel virus.</title>
        <authorList>
            <person name="Inwood S."/>
            <person name="Skelly J."/>
            <person name="Guhlin J."/>
            <person name="Harrop T."/>
            <person name="Goldson S."/>
            <person name="Dearden P."/>
        </authorList>
    </citation>
    <scope>NUCLEOTIDE SEQUENCE</scope>
    <source>
        <strain evidence="8">Irish</strain>
        <tissue evidence="8">Whole body</tissue>
    </source>
</reference>
<dbReference type="InterPro" id="IPR002259">
    <property type="entry name" value="Eqnu_transpt"/>
</dbReference>
<comment type="caution">
    <text evidence="8">The sequence shown here is derived from an EMBL/GenBank/DDBJ whole genome shotgun (WGS) entry which is preliminary data.</text>
</comment>
<comment type="subcellular location">
    <subcellularLocation>
        <location evidence="1">Membrane</location>
        <topology evidence="1">Multi-pass membrane protein</topology>
    </subcellularLocation>
</comment>
<organism evidence="8 9">
    <name type="scientific">Microctonus aethiopoides</name>
    <dbReference type="NCBI Taxonomy" id="144406"/>
    <lineage>
        <taxon>Eukaryota</taxon>
        <taxon>Metazoa</taxon>
        <taxon>Ecdysozoa</taxon>
        <taxon>Arthropoda</taxon>
        <taxon>Hexapoda</taxon>
        <taxon>Insecta</taxon>
        <taxon>Pterygota</taxon>
        <taxon>Neoptera</taxon>
        <taxon>Endopterygota</taxon>
        <taxon>Hymenoptera</taxon>
        <taxon>Apocrita</taxon>
        <taxon>Ichneumonoidea</taxon>
        <taxon>Braconidae</taxon>
        <taxon>Euphorinae</taxon>
        <taxon>Microctonus</taxon>
    </lineage>
</organism>
<feature type="transmembrane region" description="Helical" evidence="7">
    <location>
        <begin position="219"/>
        <end position="237"/>
    </location>
</feature>
<evidence type="ECO:0000256" key="6">
    <source>
        <dbReference type="ARBA" id="ARBA00023136"/>
    </source>
</evidence>
<evidence type="ECO:0000313" key="8">
    <source>
        <dbReference type="EMBL" id="KAK0157079.1"/>
    </source>
</evidence>
<evidence type="ECO:0000256" key="3">
    <source>
        <dbReference type="ARBA" id="ARBA00022448"/>
    </source>
</evidence>
<reference evidence="8" key="2">
    <citation type="submission" date="2023-03" db="EMBL/GenBank/DDBJ databases">
        <authorList>
            <person name="Inwood S.N."/>
            <person name="Skelly J.G."/>
            <person name="Guhlin J."/>
            <person name="Harrop T.W.R."/>
            <person name="Goldson S.G."/>
            <person name="Dearden P.K."/>
        </authorList>
    </citation>
    <scope>NUCLEOTIDE SEQUENCE</scope>
    <source>
        <strain evidence="8">Irish</strain>
        <tissue evidence="8">Whole body</tissue>
    </source>
</reference>
<evidence type="ECO:0000256" key="4">
    <source>
        <dbReference type="ARBA" id="ARBA00022692"/>
    </source>
</evidence>
<keyword evidence="6 7" id="KW-0472">Membrane</keyword>
<sequence length="477" mass="53627">MLSRKMSEAINKRPLLSTTMCDSESEDCLDTEIYDANVSISDKKPFLKFPPKDRYYLAYIVFYLLGMNTIIPWGFFITADEYWMYKFRQIHPNNTGINNYTHAEILEQKTDLQASFTSYLNVASAIPNTIFLISNAFLSKRISQRTRMLGSQSLTMILFIITTVFVKINTDEWQKSFLIITLTTVALVNALSAIFGGSLLGIVGVFSPIYITAMLGGQSLGGIFAALTEICALWIGASPAISGLIYFIIGDIVLLFSLIAYVILEKEEFFKYHMMRNLREQQPNFSVNTEANFTDGQRVSYKQILKRIWPYGLSIFLVFFISMAVYPAITVLIESQGKGKGYAWNDIYFVPVITYLTFSCGDYLGRLLCGHLQWPKDKPLLVVFLSALRGLFIPAFMLCNAQPRHNLPVYIKNDILYIVLTIFFAIGNGYLCNISFVSTPTVVDSHEKEIASVMMGAFLGLGLTAGSSLSLILVKIL</sequence>
<keyword evidence="9" id="KW-1185">Reference proteome</keyword>
<dbReference type="GO" id="GO:0005886">
    <property type="term" value="C:plasma membrane"/>
    <property type="evidence" value="ECO:0007669"/>
    <property type="project" value="TreeGrafter"/>
</dbReference>
<dbReference type="PANTHER" id="PTHR10332">
    <property type="entry name" value="EQUILIBRATIVE NUCLEOSIDE TRANSPORTER"/>
    <property type="match status" value="1"/>
</dbReference>
<feature type="transmembrane region" description="Helical" evidence="7">
    <location>
        <begin position="116"/>
        <end position="137"/>
    </location>
</feature>
<dbReference type="PIRSF" id="PIRSF016379">
    <property type="entry name" value="ENT"/>
    <property type="match status" value="1"/>
</dbReference>
<dbReference type="SUPFAM" id="SSF103473">
    <property type="entry name" value="MFS general substrate transporter"/>
    <property type="match status" value="1"/>
</dbReference>
<feature type="transmembrane region" description="Helical" evidence="7">
    <location>
        <begin position="243"/>
        <end position="264"/>
    </location>
</feature>
<keyword evidence="3" id="KW-0813">Transport</keyword>
<gene>
    <name evidence="8" type="ORF">PV328_011921</name>
</gene>
<comment type="similarity">
    <text evidence="2">Belongs to the SLC29A/ENT transporter (TC 2.A.57) family.</text>
</comment>
<feature type="transmembrane region" description="Helical" evidence="7">
    <location>
        <begin position="450"/>
        <end position="474"/>
    </location>
</feature>
<name>A0AA39EUG2_9HYME</name>
<evidence type="ECO:0008006" key="10">
    <source>
        <dbReference type="Google" id="ProtNLM"/>
    </source>
</evidence>
<evidence type="ECO:0000256" key="2">
    <source>
        <dbReference type="ARBA" id="ARBA00007965"/>
    </source>
</evidence>
<dbReference type="PANTHER" id="PTHR10332:SF88">
    <property type="entry name" value="EQUILIBRATIVE NUCLEOSIDE TRANSPORTER 1, ISOFORM A"/>
    <property type="match status" value="1"/>
</dbReference>
<feature type="transmembrane region" description="Helical" evidence="7">
    <location>
        <begin position="380"/>
        <end position="403"/>
    </location>
</feature>
<dbReference type="Proteomes" id="UP001168990">
    <property type="component" value="Unassembled WGS sequence"/>
</dbReference>
<accession>A0AA39EUG2</accession>
<feature type="transmembrane region" description="Helical" evidence="7">
    <location>
        <begin position="149"/>
        <end position="166"/>
    </location>
</feature>
<proteinExistence type="inferred from homology"/>
<evidence type="ECO:0000256" key="7">
    <source>
        <dbReference type="SAM" id="Phobius"/>
    </source>
</evidence>
<feature type="transmembrane region" description="Helical" evidence="7">
    <location>
        <begin position="178"/>
        <end position="207"/>
    </location>
</feature>
<feature type="transmembrane region" description="Helical" evidence="7">
    <location>
        <begin position="308"/>
        <end position="329"/>
    </location>
</feature>
<dbReference type="InterPro" id="IPR036259">
    <property type="entry name" value="MFS_trans_sf"/>
</dbReference>
<evidence type="ECO:0000256" key="5">
    <source>
        <dbReference type="ARBA" id="ARBA00022989"/>
    </source>
</evidence>
<dbReference type="Pfam" id="PF01733">
    <property type="entry name" value="Nucleoside_tran"/>
    <property type="match status" value="1"/>
</dbReference>
<evidence type="ECO:0000256" key="1">
    <source>
        <dbReference type="ARBA" id="ARBA00004141"/>
    </source>
</evidence>
<dbReference type="Gene3D" id="1.20.1250.20">
    <property type="entry name" value="MFS general substrate transporter like domains"/>
    <property type="match status" value="1"/>
</dbReference>
<evidence type="ECO:0000313" key="9">
    <source>
        <dbReference type="Proteomes" id="UP001168990"/>
    </source>
</evidence>
<feature type="transmembrane region" description="Helical" evidence="7">
    <location>
        <begin position="415"/>
        <end position="438"/>
    </location>
</feature>
<feature type="transmembrane region" description="Helical" evidence="7">
    <location>
        <begin position="56"/>
        <end position="77"/>
    </location>
</feature>
<dbReference type="GO" id="GO:0005337">
    <property type="term" value="F:nucleoside transmembrane transporter activity"/>
    <property type="evidence" value="ECO:0007669"/>
    <property type="project" value="InterPro"/>
</dbReference>
<dbReference type="EMBL" id="JAQQBS010001603">
    <property type="protein sequence ID" value="KAK0157079.1"/>
    <property type="molecule type" value="Genomic_DNA"/>
</dbReference>